<evidence type="ECO:0000313" key="2">
    <source>
        <dbReference type="EMBL" id="KAK3767086.1"/>
    </source>
</evidence>
<sequence>MSEEVLQENKASREGVSDIDKVLEQNEVAAEQQEVEEETAVRTKEVDEVIDPTVGNEEPAETEDEGIKAEYKGTSESSKEDKTDQDQSTEGPSGEKTEEASGKQVPKVKNDSGSELGEEVPHKDGAELKPDVVGIKPSGTSEIFVTPKTPRASRVSYDGQNSPQLMETHEQEIMDALTNLPGKKMELESFIESIPETESVPKLVLEPLPESLSDVVPEPVPEPEPESVPEPVSESAPERVPDSMPEPVPESVPELVSGPKSQDVLSQPGQSYRARMYDEKKIMSAMQRVPPQREFMGYIFSSQTPRPHGITNYFLPMISQPGPRKHICVKGIRVPFEVLHKSMKAVPTGLLPLSAVRITWCHNPHNTVFTLTNLYAYLTRFGPIEAIYQRSPNSVMVIFCDLLSACACVKCPTLGMPWDRLVAMWWEPRMHNNGYLCRHIRMEEHNNQLAELAFKKEVSGEKLPLEG</sequence>
<feature type="region of interest" description="Disordered" evidence="1">
    <location>
        <begin position="1"/>
        <end position="163"/>
    </location>
</feature>
<comment type="caution">
    <text evidence="2">The sequence shown here is derived from an EMBL/GenBank/DDBJ whole genome shotgun (WGS) entry which is preliminary data.</text>
</comment>
<feature type="compositionally biased region" description="Basic and acidic residues" evidence="1">
    <location>
        <begin position="119"/>
        <end position="130"/>
    </location>
</feature>
<feature type="region of interest" description="Disordered" evidence="1">
    <location>
        <begin position="212"/>
        <end position="270"/>
    </location>
</feature>
<dbReference type="AlphaFoldDB" id="A0AAE1DE04"/>
<reference evidence="2" key="1">
    <citation type="journal article" date="2023" name="G3 (Bethesda)">
        <title>A reference genome for the long-term kleptoplast-retaining sea slug Elysia crispata morphotype clarki.</title>
        <authorList>
            <person name="Eastman K.E."/>
            <person name="Pendleton A.L."/>
            <person name="Shaikh M.A."/>
            <person name="Suttiyut T."/>
            <person name="Ogas R."/>
            <person name="Tomko P."/>
            <person name="Gavelis G."/>
            <person name="Widhalm J.R."/>
            <person name="Wisecaver J.H."/>
        </authorList>
    </citation>
    <scope>NUCLEOTIDE SEQUENCE</scope>
    <source>
        <strain evidence="2">ECLA1</strain>
    </source>
</reference>
<name>A0AAE1DE04_9GAST</name>
<feature type="compositionally biased region" description="Basic and acidic residues" evidence="1">
    <location>
        <begin position="10"/>
        <end position="24"/>
    </location>
</feature>
<accession>A0AAE1DE04</accession>
<organism evidence="2 3">
    <name type="scientific">Elysia crispata</name>
    <name type="common">lettuce slug</name>
    <dbReference type="NCBI Taxonomy" id="231223"/>
    <lineage>
        <taxon>Eukaryota</taxon>
        <taxon>Metazoa</taxon>
        <taxon>Spiralia</taxon>
        <taxon>Lophotrochozoa</taxon>
        <taxon>Mollusca</taxon>
        <taxon>Gastropoda</taxon>
        <taxon>Heterobranchia</taxon>
        <taxon>Euthyneura</taxon>
        <taxon>Panpulmonata</taxon>
        <taxon>Sacoglossa</taxon>
        <taxon>Placobranchoidea</taxon>
        <taxon>Plakobranchidae</taxon>
        <taxon>Elysia</taxon>
    </lineage>
</organism>
<dbReference type="EMBL" id="JAWDGP010004170">
    <property type="protein sequence ID" value="KAK3767086.1"/>
    <property type="molecule type" value="Genomic_DNA"/>
</dbReference>
<protein>
    <submittedName>
        <fullName evidence="2">Uncharacterized protein</fullName>
    </submittedName>
</protein>
<evidence type="ECO:0000313" key="3">
    <source>
        <dbReference type="Proteomes" id="UP001283361"/>
    </source>
</evidence>
<keyword evidence="3" id="KW-1185">Reference proteome</keyword>
<evidence type="ECO:0000256" key="1">
    <source>
        <dbReference type="SAM" id="MobiDB-lite"/>
    </source>
</evidence>
<feature type="compositionally biased region" description="Basic and acidic residues" evidence="1">
    <location>
        <begin position="65"/>
        <end position="85"/>
    </location>
</feature>
<gene>
    <name evidence="2" type="ORF">RRG08_017960</name>
</gene>
<proteinExistence type="predicted"/>
<dbReference type="Proteomes" id="UP001283361">
    <property type="component" value="Unassembled WGS sequence"/>
</dbReference>